<evidence type="ECO:0000259" key="3">
    <source>
        <dbReference type="PROSITE" id="PS51724"/>
    </source>
</evidence>
<sequence>MWVLGLLVMVLLLPGQVRAAPEPPPPGDFPGAQYIDRTGCVFVREAEAWVPRLDKAGTPICGFPPSKGAETGADVAAIPSPEEALADMLAEGLRAGDLASGQPAVPLPDVPPDPEQAVLDAQVQDQLAVERRMRSMLAGPAPKGLCESLGYRPADGPVSVIGGDVTQGLCPGMTAPELKPVTVAVTKPQSASETPLPEPVATARTPVDPSPVHKTGKAVKGKGVTRRPAAPQVAPPSSAEVIPANARYVEIGTFTDQADAQAALRTLSQQGFRTAQRDQKVGDKAGKAILAGPFADRQALVRALNRLRANGFPRSVAR</sequence>
<keyword evidence="5" id="KW-1185">Reference proteome</keyword>
<evidence type="ECO:0000313" key="5">
    <source>
        <dbReference type="Proteomes" id="UP000644749"/>
    </source>
</evidence>
<keyword evidence="2" id="KW-0732">Signal</keyword>
<feature type="signal peptide" evidence="2">
    <location>
        <begin position="1"/>
        <end position="19"/>
    </location>
</feature>
<dbReference type="RefSeq" id="WP_191307410.1">
    <property type="nucleotide sequence ID" value="NZ_BNCL01000001.1"/>
</dbReference>
<name>A0ABS1S0S5_9RHOB</name>
<feature type="region of interest" description="Disordered" evidence="1">
    <location>
        <begin position="188"/>
        <end position="236"/>
    </location>
</feature>
<evidence type="ECO:0000313" key="4">
    <source>
        <dbReference type="EMBL" id="MBL3672306.1"/>
    </source>
</evidence>
<accession>A0ABS1S0S5</accession>
<organism evidence="4 5">
    <name type="scientific">Paracoccus aerius</name>
    <dbReference type="NCBI Taxonomy" id="1915382"/>
    <lineage>
        <taxon>Bacteria</taxon>
        <taxon>Pseudomonadati</taxon>
        <taxon>Pseudomonadota</taxon>
        <taxon>Alphaproteobacteria</taxon>
        <taxon>Rhodobacterales</taxon>
        <taxon>Paracoccaceae</taxon>
        <taxon>Paracoccus</taxon>
    </lineage>
</organism>
<feature type="domain" description="SPOR" evidence="3">
    <location>
        <begin position="241"/>
        <end position="318"/>
    </location>
</feature>
<dbReference type="InterPro" id="IPR036680">
    <property type="entry name" value="SPOR-like_sf"/>
</dbReference>
<proteinExistence type="predicted"/>
<evidence type="ECO:0000256" key="1">
    <source>
        <dbReference type="SAM" id="MobiDB-lite"/>
    </source>
</evidence>
<dbReference type="Pfam" id="PF05036">
    <property type="entry name" value="SPOR"/>
    <property type="match status" value="1"/>
</dbReference>
<evidence type="ECO:0000256" key="2">
    <source>
        <dbReference type="SAM" id="SignalP"/>
    </source>
</evidence>
<reference evidence="4 5" key="1">
    <citation type="submission" date="2021-01" db="EMBL/GenBank/DDBJ databases">
        <title>011410 draft genome.</title>
        <authorList>
            <person name="Lang L."/>
        </authorList>
    </citation>
    <scope>NUCLEOTIDE SEQUENCE [LARGE SCALE GENOMIC DNA]</scope>
    <source>
        <strain evidence="4 5">KCTC 42845</strain>
    </source>
</reference>
<dbReference type="Proteomes" id="UP000644749">
    <property type="component" value="Unassembled WGS sequence"/>
</dbReference>
<dbReference type="PROSITE" id="PS51724">
    <property type="entry name" value="SPOR"/>
    <property type="match status" value="1"/>
</dbReference>
<dbReference type="InterPro" id="IPR007730">
    <property type="entry name" value="SPOR-like_dom"/>
</dbReference>
<feature type="compositionally biased region" description="Basic residues" evidence="1">
    <location>
        <begin position="214"/>
        <end position="225"/>
    </location>
</feature>
<dbReference type="EMBL" id="JAESHT010000002">
    <property type="protein sequence ID" value="MBL3672306.1"/>
    <property type="molecule type" value="Genomic_DNA"/>
</dbReference>
<dbReference type="Gene3D" id="3.30.70.1070">
    <property type="entry name" value="Sporulation related repeat"/>
    <property type="match status" value="1"/>
</dbReference>
<gene>
    <name evidence="4" type="ORF">JL111_02300</name>
</gene>
<feature type="chain" id="PRO_5045991513" evidence="2">
    <location>
        <begin position="20"/>
        <end position="318"/>
    </location>
</feature>
<comment type="caution">
    <text evidence="4">The sequence shown here is derived from an EMBL/GenBank/DDBJ whole genome shotgun (WGS) entry which is preliminary data.</text>
</comment>
<dbReference type="SUPFAM" id="SSF110997">
    <property type="entry name" value="Sporulation related repeat"/>
    <property type="match status" value="1"/>
</dbReference>
<protein>
    <submittedName>
        <fullName evidence="4">SPOR domain-containing protein</fullName>
    </submittedName>
</protein>